<keyword evidence="2" id="KW-0732">Signal</keyword>
<comment type="caution">
    <text evidence="7">The sequence shown here is derived from an EMBL/GenBank/DDBJ whole genome shotgun (WGS) entry which is preliminary data.</text>
</comment>
<gene>
    <name evidence="7" type="ORF">SRL2020028_40970</name>
</gene>
<sequence>MYDLVCGVRALGIRAQRAFVWGDTCDTCDTRRSVLKRGIAAGLAGLALVGGCVGCSSKSDKGAASSAPQAAAPSGPVVIVDGQNLNVTGAVTCNPSGNNINIGIGDASAGIGAVVSKDNPPIVHAVGLGPVNGVTLGFSDAAPNQATNAGAALKDKTYAIKGTASGVDVSNPQDPKPVTKPFEMSVTCP</sequence>
<organism evidence="7 8">
    <name type="scientific">Mycobacterium kiyosense</name>
    <dbReference type="NCBI Taxonomy" id="2871094"/>
    <lineage>
        <taxon>Bacteria</taxon>
        <taxon>Bacillati</taxon>
        <taxon>Actinomycetota</taxon>
        <taxon>Actinomycetes</taxon>
        <taxon>Mycobacteriales</taxon>
        <taxon>Mycobacteriaceae</taxon>
        <taxon>Mycobacterium</taxon>
    </lineage>
</organism>
<evidence type="ECO:0000256" key="3">
    <source>
        <dbReference type="ARBA" id="ARBA00023136"/>
    </source>
</evidence>
<accession>A0AA37UYT8</accession>
<dbReference type="Proteomes" id="UP001165663">
    <property type="component" value="Unassembled WGS sequence"/>
</dbReference>
<keyword evidence="4" id="KW-0564">Palmitate</keyword>
<proteinExistence type="predicted"/>
<evidence type="ECO:0000256" key="1">
    <source>
        <dbReference type="ARBA" id="ARBA00022475"/>
    </source>
</evidence>
<evidence type="ECO:0000256" key="4">
    <source>
        <dbReference type="ARBA" id="ARBA00023139"/>
    </source>
</evidence>
<dbReference type="GO" id="GO:0016020">
    <property type="term" value="C:membrane"/>
    <property type="evidence" value="ECO:0007669"/>
    <property type="project" value="InterPro"/>
</dbReference>
<reference evidence="7" key="1">
    <citation type="submission" date="2022-07" db="EMBL/GenBank/DDBJ databases">
        <title>Mycobacterium kiyosense sp. nov., scotochromogenic slow-glowing species isolated from respiratory specimens.</title>
        <authorList>
            <person name="Fukano H."/>
            <person name="Kazumi Y."/>
            <person name="Sakagami N."/>
            <person name="Ato M."/>
            <person name="Mitarai S."/>
            <person name="Hoshino Y."/>
        </authorList>
    </citation>
    <scope>NUCLEOTIDE SEQUENCE</scope>
    <source>
        <strain evidence="7">SRL2020-028</strain>
    </source>
</reference>
<protein>
    <recommendedName>
        <fullName evidence="9">Lipoprotein LpqH</fullName>
    </recommendedName>
</protein>
<evidence type="ECO:0000313" key="8">
    <source>
        <dbReference type="Proteomes" id="UP001165663"/>
    </source>
</evidence>
<evidence type="ECO:0000256" key="6">
    <source>
        <dbReference type="SAM" id="MobiDB-lite"/>
    </source>
</evidence>
<dbReference type="InterPro" id="IPR008691">
    <property type="entry name" value="LpqH"/>
</dbReference>
<name>A0AA37UYT8_9MYCO</name>
<keyword evidence="1" id="KW-1003">Cell membrane</keyword>
<keyword evidence="5" id="KW-0449">Lipoprotein</keyword>
<evidence type="ECO:0000256" key="5">
    <source>
        <dbReference type="ARBA" id="ARBA00023288"/>
    </source>
</evidence>
<evidence type="ECO:0000256" key="2">
    <source>
        <dbReference type="ARBA" id="ARBA00022729"/>
    </source>
</evidence>
<evidence type="ECO:0008006" key="9">
    <source>
        <dbReference type="Google" id="ProtNLM"/>
    </source>
</evidence>
<keyword evidence="3" id="KW-0472">Membrane</keyword>
<dbReference type="AlphaFoldDB" id="A0AA37UYT8"/>
<dbReference type="EMBL" id="BRXE01000062">
    <property type="protein sequence ID" value="GLB84841.1"/>
    <property type="molecule type" value="Genomic_DNA"/>
</dbReference>
<evidence type="ECO:0000313" key="7">
    <source>
        <dbReference type="EMBL" id="GLB84841.1"/>
    </source>
</evidence>
<feature type="region of interest" description="Disordered" evidence="6">
    <location>
        <begin position="168"/>
        <end position="189"/>
    </location>
</feature>
<dbReference type="Pfam" id="PF05481">
    <property type="entry name" value="Myco_19_kDa"/>
    <property type="match status" value="1"/>
</dbReference>